<dbReference type="InterPro" id="IPR037066">
    <property type="entry name" value="Plug_dom_sf"/>
</dbReference>
<dbReference type="RefSeq" id="WP_281932395.1">
    <property type="nucleotide sequence ID" value="NZ_AP027143.1"/>
</dbReference>
<evidence type="ECO:0000256" key="2">
    <source>
        <dbReference type="ARBA" id="ARBA00009810"/>
    </source>
</evidence>
<comment type="subcellular location">
    <subcellularLocation>
        <location evidence="1 12">Cell outer membrane</location>
        <topology evidence="1 12">Multi-pass membrane protein</topology>
    </subcellularLocation>
</comment>
<keyword evidence="8 13" id="KW-0798">TonB box</keyword>
<name>A0ABM8EDJ9_9HYPH</name>
<dbReference type="InterPro" id="IPR039426">
    <property type="entry name" value="TonB-dep_rcpt-like"/>
</dbReference>
<evidence type="ECO:0000256" key="12">
    <source>
        <dbReference type="PROSITE-ProRule" id="PRU01360"/>
    </source>
</evidence>
<sequence>MTKKGLCYEGAALGSTIAAMTFGAFALGGTPAEASLSPQERSGVVMVYDIPAGSVATALNAFAVKNGLHLLYDARVTRMLRTTGLSGSFSMREGLDRLLEGTGLSYRFGGPDEKAVSIILAQNDRGARSDAGFQALPPIDVGATKRTDVEATNPDDKKAYSADRGAITEGTGTYTTPLVTVAGKVPLPRKEIPQSVSVMTRGQMNDMQLTTVQDAMFWVPGVSTIANDVTQGWPASRGYTLGVAYDGVPTYDGLAGYQQLDLAVYDRIEVLKGPAGLLSGAGNPGGIVNIVRKRPQDEFKLRTEFTAGSWDNYRGLIDVTGPINEERTFRYRALVLHQDKHFFFTPSQPEDKWLGYGSLEYDITPNTLLNVAYTRQRTSDPAYSGQPVAALSYFGGTSPYFLNVPRSWNPYPDWTQAKWDTEDKNIRLEHRFGEDWVAKVNFNRRDIGYEFADAYPNSGVNPSNWTAQYARRHYMYYYHRTGLDSYLSGTLPWAMIKNTLTIGYNYDRFTYEYKGAPRVYVNNIPVLWPNAIGPNLNPFTTGGQNQTLQHGAYSQLRLTPIDPLTFVFGGRLTNFFAKNRNVFPSASANWSYGAKSNHRFSPYLAGIFRVTDEINIYGSYSDIFIPQTNQKADGITLDPQVGGQFEAGVKGEFLNKKLNASAAWFEINDRNRPYADPANPGYYLQAGKAESTGVEVEFSGKPLADIELPIIQSPLPGLDVVGGYTYLQTKLIVDKNSPGRPISSWYPTHMFKIWGKYDFEGEWKGLTIGAGVVAESGLSGAINTLNEARHGPAFAVINAMTSYKINDHLTLQFNLNNITDQKYYMRVGGANTYNTPGDPRNFMVTLRGEL</sequence>
<dbReference type="EMBL" id="AP027143">
    <property type="protein sequence ID" value="BDV36091.1"/>
    <property type="molecule type" value="Genomic_DNA"/>
</dbReference>
<geneLocation type="plasmid" evidence="16 17">
    <name>pSS37A-Re-1</name>
</geneLocation>
<keyword evidence="5" id="KW-0406">Ion transport</keyword>
<dbReference type="Pfam" id="PF07715">
    <property type="entry name" value="Plug"/>
    <property type="match status" value="1"/>
</dbReference>
<accession>A0ABM8EDJ9</accession>
<keyword evidence="5" id="KW-0410">Iron transport</keyword>
<evidence type="ECO:0000259" key="15">
    <source>
        <dbReference type="SMART" id="SM00965"/>
    </source>
</evidence>
<evidence type="ECO:0000256" key="7">
    <source>
        <dbReference type="ARBA" id="ARBA00023004"/>
    </source>
</evidence>
<dbReference type="NCBIfam" id="TIGR01783">
    <property type="entry name" value="TonB-siderophor"/>
    <property type="match status" value="1"/>
</dbReference>
<keyword evidence="14" id="KW-0732">Signal</keyword>
<feature type="domain" description="Secretin/TonB short N-terminal" evidence="15">
    <location>
        <begin position="68"/>
        <end position="121"/>
    </location>
</feature>
<evidence type="ECO:0000313" key="16">
    <source>
        <dbReference type="EMBL" id="BDV36091.1"/>
    </source>
</evidence>
<evidence type="ECO:0000256" key="3">
    <source>
        <dbReference type="ARBA" id="ARBA00022448"/>
    </source>
</evidence>
<dbReference type="InterPro" id="IPR036942">
    <property type="entry name" value="Beta-barrel_TonB_sf"/>
</dbReference>
<evidence type="ECO:0000256" key="14">
    <source>
        <dbReference type="SAM" id="SignalP"/>
    </source>
</evidence>
<keyword evidence="4 12" id="KW-1134">Transmembrane beta strand</keyword>
<keyword evidence="6 12" id="KW-0812">Transmembrane</keyword>
<evidence type="ECO:0000313" key="17">
    <source>
        <dbReference type="Proteomes" id="UP001317629"/>
    </source>
</evidence>
<evidence type="ECO:0000256" key="4">
    <source>
        <dbReference type="ARBA" id="ARBA00022452"/>
    </source>
</evidence>
<dbReference type="InterPro" id="IPR011662">
    <property type="entry name" value="Secretin/TonB_short_N"/>
</dbReference>
<evidence type="ECO:0000256" key="6">
    <source>
        <dbReference type="ARBA" id="ARBA00022692"/>
    </source>
</evidence>
<keyword evidence="16" id="KW-0614">Plasmid</keyword>
<evidence type="ECO:0000256" key="8">
    <source>
        <dbReference type="ARBA" id="ARBA00023077"/>
    </source>
</evidence>
<dbReference type="CDD" id="cd01347">
    <property type="entry name" value="ligand_gated_channel"/>
    <property type="match status" value="1"/>
</dbReference>
<dbReference type="Gene3D" id="2.170.130.10">
    <property type="entry name" value="TonB-dependent receptor, plug domain"/>
    <property type="match status" value="1"/>
</dbReference>
<dbReference type="Gene3D" id="2.40.170.20">
    <property type="entry name" value="TonB-dependent receptor, beta-barrel domain"/>
    <property type="match status" value="1"/>
</dbReference>
<evidence type="ECO:0000256" key="10">
    <source>
        <dbReference type="ARBA" id="ARBA00023170"/>
    </source>
</evidence>
<feature type="chain" id="PRO_5045038857" evidence="14">
    <location>
        <begin position="27"/>
        <end position="850"/>
    </location>
</feature>
<evidence type="ECO:0000256" key="5">
    <source>
        <dbReference type="ARBA" id="ARBA00022496"/>
    </source>
</evidence>
<evidence type="ECO:0000256" key="1">
    <source>
        <dbReference type="ARBA" id="ARBA00004571"/>
    </source>
</evidence>
<keyword evidence="9 12" id="KW-0472">Membrane</keyword>
<dbReference type="PANTHER" id="PTHR32552">
    <property type="entry name" value="FERRICHROME IRON RECEPTOR-RELATED"/>
    <property type="match status" value="1"/>
</dbReference>
<proteinExistence type="inferred from homology"/>
<keyword evidence="11 12" id="KW-0998">Cell outer membrane</keyword>
<protein>
    <submittedName>
        <fullName evidence="16">Ligand-gated channel</fullName>
    </submittedName>
</protein>
<dbReference type="Pfam" id="PF00593">
    <property type="entry name" value="TonB_dep_Rec_b-barrel"/>
    <property type="match status" value="1"/>
</dbReference>
<dbReference type="Gene3D" id="3.55.50.30">
    <property type="match status" value="1"/>
</dbReference>
<comment type="similarity">
    <text evidence="2 12 13">Belongs to the TonB-dependent receptor family.</text>
</comment>
<evidence type="ECO:0000256" key="13">
    <source>
        <dbReference type="RuleBase" id="RU003357"/>
    </source>
</evidence>
<dbReference type="PANTHER" id="PTHR32552:SF74">
    <property type="entry name" value="HYDROXAMATE SIDEROPHORE RECEPTOR FHUE"/>
    <property type="match status" value="1"/>
</dbReference>
<keyword evidence="7" id="KW-0408">Iron</keyword>
<dbReference type="PROSITE" id="PS52016">
    <property type="entry name" value="TONB_DEPENDENT_REC_3"/>
    <property type="match status" value="1"/>
</dbReference>
<keyword evidence="17" id="KW-1185">Reference proteome</keyword>
<keyword evidence="10" id="KW-0675">Receptor</keyword>
<reference evidence="16 17" key="1">
    <citation type="journal article" date="2023" name="Int. J. Syst. Evol. Microbiol.">
        <title>Methylocystis iwaonis sp. nov., a type II methane-oxidizing bacterium from surface soil of a rice paddy field in Japan, and emended description of the genus Methylocystis (ex Whittenbury et al. 1970) Bowman et al. 1993.</title>
        <authorList>
            <person name="Kaise H."/>
            <person name="Sawadogo J.B."/>
            <person name="Alam M.S."/>
            <person name="Ueno C."/>
            <person name="Dianou D."/>
            <person name="Shinjo R."/>
            <person name="Asakawa S."/>
        </authorList>
    </citation>
    <scope>NUCLEOTIDE SEQUENCE [LARGE SCALE GENOMIC DNA]</scope>
    <source>
        <strain evidence="16 17">SS37A-Re</strain>
    </source>
</reference>
<evidence type="ECO:0000256" key="9">
    <source>
        <dbReference type="ARBA" id="ARBA00023136"/>
    </source>
</evidence>
<dbReference type="InterPro" id="IPR012910">
    <property type="entry name" value="Plug_dom"/>
</dbReference>
<evidence type="ECO:0000256" key="11">
    <source>
        <dbReference type="ARBA" id="ARBA00023237"/>
    </source>
</evidence>
<dbReference type="InterPro" id="IPR010105">
    <property type="entry name" value="TonB_sidphr_rcpt"/>
</dbReference>
<dbReference type="InterPro" id="IPR000531">
    <property type="entry name" value="Beta-barrel_TonB"/>
</dbReference>
<dbReference type="SMART" id="SM00965">
    <property type="entry name" value="STN"/>
    <property type="match status" value="1"/>
</dbReference>
<organism evidence="16 17">
    <name type="scientific">Methylocystis iwaonis</name>
    <dbReference type="NCBI Taxonomy" id="2885079"/>
    <lineage>
        <taxon>Bacteria</taxon>
        <taxon>Pseudomonadati</taxon>
        <taxon>Pseudomonadota</taxon>
        <taxon>Alphaproteobacteria</taxon>
        <taxon>Hyphomicrobiales</taxon>
        <taxon>Methylocystaceae</taxon>
        <taxon>Methylocystis</taxon>
    </lineage>
</organism>
<dbReference type="Proteomes" id="UP001317629">
    <property type="component" value="Plasmid pSS37A-Re-1"/>
</dbReference>
<gene>
    <name evidence="16" type="primary">pbuA_1</name>
    <name evidence="16" type="ORF">SS37A_36210</name>
</gene>
<feature type="signal peptide" evidence="14">
    <location>
        <begin position="1"/>
        <end position="26"/>
    </location>
</feature>
<keyword evidence="3 12" id="KW-0813">Transport</keyword>
<dbReference type="SUPFAM" id="SSF56935">
    <property type="entry name" value="Porins"/>
    <property type="match status" value="1"/>
</dbReference>